<feature type="compositionally biased region" description="Acidic residues" evidence="1">
    <location>
        <begin position="297"/>
        <end position="311"/>
    </location>
</feature>
<protein>
    <submittedName>
        <fullName evidence="2">Uncharacterized protein</fullName>
    </submittedName>
</protein>
<sequence length="616" mass="65919">MQPASVSSAFPYHAAPPTSPLWTAGPSAPLEIRSWHTQPISLLHTISTLFAPSAALLYCSANAPNAPLRREGLPVVNKIIKAATRNLQQHQMLLHIAVARIAPVLPMLHQRAQPMLLEGAFRRPPAPSTIPRTAIPAAPLLPAADNSRPLAADVALVTTETHAPGLQAPEVRTRERRTQLWSQHRQHLQDPLRRSAFQHSTGYLRCCFSLASTNVHESTGERAASPCPSASTALCAGARVQVLVVPRALMLRRVGLWMGFGCVHFEEPLRQVSPSAAAPAAQPAIAAHASGGANTAADDDDVDSDEDDSDNDMSAFAPNERLSEEDAARRRARGRAYKVVTEAALTAMRVLRAEREACKAALAGLAMEAEAGSGVETNVDEMVDRAAEGERQPAPPATLDAATEAAAEEECRAEFEQSLAAIGISRPAPPCSYPRAQRRTTPSAQGSRRTAAGLSMLTQVVPTSSYSSLAHAVDKVYIRHVELAPVEEVDVAVEDVDTNATACGVSAWQQFVQQLNERGAFTMNFDNFYTPDPQLGYGVFEGPDFRTRTLTRRTLPVTRTGFADPRQSLSSARPSAVAEVGREDVGVAVLGPLLSQRMGAMLHIDTAAIPPVASGH</sequence>
<reference evidence="3" key="1">
    <citation type="submission" date="2014-04" db="EMBL/GenBank/DDBJ databases">
        <title>Evolutionary Origins and Diversification of the Mycorrhizal Mutualists.</title>
        <authorList>
            <consortium name="DOE Joint Genome Institute"/>
            <consortium name="Mycorrhizal Genomics Consortium"/>
            <person name="Kohler A."/>
            <person name="Kuo A."/>
            <person name="Nagy L.G."/>
            <person name="Floudas D."/>
            <person name="Copeland A."/>
            <person name="Barry K.W."/>
            <person name="Cichocki N."/>
            <person name="Veneault-Fourrey C."/>
            <person name="LaButti K."/>
            <person name="Lindquist E.A."/>
            <person name="Lipzen A."/>
            <person name="Lundell T."/>
            <person name="Morin E."/>
            <person name="Murat C."/>
            <person name="Riley R."/>
            <person name="Ohm R."/>
            <person name="Sun H."/>
            <person name="Tunlid A."/>
            <person name="Henrissat B."/>
            <person name="Grigoriev I.V."/>
            <person name="Hibbett D.S."/>
            <person name="Martin F."/>
        </authorList>
    </citation>
    <scope>NUCLEOTIDE SEQUENCE [LARGE SCALE GENOMIC DNA]</scope>
    <source>
        <strain evidence="3">FD-334 SS-4</strain>
    </source>
</reference>
<dbReference type="AlphaFoldDB" id="A0A0D2P9C5"/>
<feature type="region of interest" description="Disordered" evidence="1">
    <location>
        <begin position="430"/>
        <end position="451"/>
    </location>
</feature>
<accession>A0A0D2P9C5</accession>
<proteinExistence type="predicted"/>
<feature type="compositionally biased region" description="Polar residues" evidence="1">
    <location>
        <begin position="439"/>
        <end position="448"/>
    </location>
</feature>
<evidence type="ECO:0000313" key="3">
    <source>
        <dbReference type="Proteomes" id="UP000054270"/>
    </source>
</evidence>
<feature type="region of interest" description="Disordered" evidence="1">
    <location>
        <begin position="280"/>
        <end position="330"/>
    </location>
</feature>
<evidence type="ECO:0000256" key="1">
    <source>
        <dbReference type="SAM" id="MobiDB-lite"/>
    </source>
</evidence>
<evidence type="ECO:0000313" key="2">
    <source>
        <dbReference type="EMBL" id="KJA16965.1"/>
    </source>
</evidence>
<dbReference type="EMBL" id="KN817612">
    <property type="protein sequence ID" value="KJA16965.1"/>
    <property type="molecule type" value="Genomic_DNA"/>
</dbReference>
<feature type="compositionally biased region" description="Low complexity" evidence="1">
    <location>
        <begin position="280"/>
        <end position="296"/>
    </location>
</feature>
<organism evidence="2 3">
    <name type="scientific">Hypholoma sublateritium (strain FD-334 SS-4)</name>
    <dbReference type="NCBI Taxonomy" id="945553"/>
    <lineage>
        <taxon>Eukaryota</taxon>
        <taxon>Fungi</taxon>
        <taxon>Dikarya</taxon>
        <taxon>Basidiomycota</taxon>
        <taxon>Agaricomycotina</taxon>
        <taxon>Agaricomycetes</taxon>
        <taxon>Agaricomycetidae</taxon>
        <taxon>Agaricales</taxon>
        <taxon>Agaricineae</taxon>
        <taxon>Strophariaceae</taxon>
        <taxon>Hypholoma</taxon>
    </lineage>
</organism>
<gene>
    <name evidence="2" type="ORF">HYPSUDRAFT_206640</name>
</gene>
<dbReference type="Proteomes" id="UP000054270">
    <property type="component" value="Unassembled WGS sequence"/>
</dbReference>
<name>A0A0D2P9C5_HYPSF</name>
<keyword evidence="3" id="KW-1185">Reference proteome</keyword>